<organism evidence="1 2">
    <name type="scientific">Prunus dulcis</name>
    <name type="common">Almond</name>
    <name type="synonym">Amygdalus dulcis</name>
    <dbReference type="NCBI Taxonomy" id="3755"/>
    <lineage>
        <taxon>Eukaryota</taxon>
        <taxon>Viridiplantae</taxon>
        <taxon>Streptophyta</taxon>
        <taxon>Embryophyta</taxon>
        <taxon>Tracheophyta</taxon>
        <taxon>Spermatophyta</taxon>
        <taxon>Magnoliopsida</taxon>
        <taxon>eudicotyledons</taxon>
        <taxon>Gunneridae</taxon>
        <taxon>Pentapetalae</taxon>
        <taxon>rosids</taxon>
        <taxon>fabids</taxon>
        <taxon>Rosales</taxon>
        <taxon>Rosaceae</taxon>
        <taxon>Amygdaloideae</taxon>
        <taxon>Amygdaleae</taxon>
        <taxon>Prunus</taxon>
    </lineage>
</organism>
<sequence>MATSSTTLFHRRVLTIGRLEDATSRQAIRAKSTGRLEGDDRSPNTMHDDCVKTSICAKSTGRPEGDDRSPVEFLDEICPLPVECNSDIGDSCEDEIDIRPPLPCQCPNQLVMMMRAKSLSRVPLYDPIMKMPTMR</sequence>
<proteinExistence type="predicted"/>
<protein>
    <submittedName>
        <fullName evidence="1">Uncharacterized protein</fullName>
    </submittedName>
</protein>
<dbReference type="EMBL" id="JAJFAZ020000005">
    <property type="protein sequence ID" value="KAI5327665.1"/>
    <property type="molecule type" value="Genomic_DNA"/>
</dbReference>
<reference evidence="1 2" key="1">
    <citation type="journal article" date="2022" name="G3 (Bethesda)">
        <title>Whole-genome sequence and methylome profiling of the almond [Prunus dulcis (Mill.) D.A. Webb] cultivar 'Nonpareil'.</title>
        <authorList>
            <person name="D'Amico-Willman K.M."/>
            <person name="Ouma W.Z."/>
            <person name="Meulia T."/>
            <person name="Sideli G.M."/>
            <person name="Gradziel T.M."/>
            <person name="Fresnedo-Ramirez J."/>
        </authorList>
    </citation>
    <scope>NUCLEOTIDE SEQUENCE [LARGE SCALE GENOMIC DNA]</scope>
    <source>
        <strain evidence="1">Clone GOH B32 T37-40</strain>
    </source>
</reference>
<gene>
    <name evidence="1" type="ORF">L3X38_027061</name>
</gene>
<name>A0AAD4VM77_PRUDU</name>
<dbReference type="AlphaFoldDB" id="A0AAD4VM77"/>
<comment type="caution">
    <text evidence="1">The sequence shown here is derived from an EMBL/GenBank/DDBJ whole genome shotgun (WGS) entry which is preliminary data.</text>
</comment>
<evidence type="ECO:0000313" key="1">
    <source>
        <dbReference type="EMBL" id="KAI5327665.1"/>
    </source>
</evidence>
<evidence type="ECO:0000313" key="2">
    <source>
        <dbReference type="Proteomes" id="UP001054821"/>
    </source>
</evidence>
<keyword evidence="2" id="KW-1185">Reference proteome</keyword>
<accession>A0AAD4VM77</accession>
<dbReference type="Proteomes" id="UP001054821">
    <property type="component" value="Chromosome 5"/>
</dbReference>